<keyword evidence="7 8" id="KW-0066">ATP synthesis</keyword>
<dbReference type="InterPro" id="IPR000711">
    <property type="entry name" value="ATPase_OSCP/dsu"/>
</dbReference>
<protein>
    <recommendedName>
        <fullName evidence="8">ATP synthase subunit delta</fullName>
    </recommendedName>
    <alternativeName>
        <fullName evidence="8">ATP synthase F(1) sector subunit delta</fullName>
    </alternativeName>
    <alternativeName>
        <fullName evidence="8">F-type ATPase subunit delta</fullName>
        <shortName evidence="8">F-ATPase subunit delta</shortName>
    </alternativeName>
</protein>
<reference evidence="10" key="1">
    <citation type="submission" date="2023-07" db="EMBL/GenBank/DDBJ databases">
        <title>Description of three actinobacteria isolated from air of manufacturing shop in a pharmaceutical factory.</title>
        <authorList>
            <person name="Zhang D.-F."/>
        </authorList>
    </citation>
    <scope>NUCLEOTIDE SEQUENCE [LARGE SCALE GENOMIC DNA]</scope>
    <source>
        <strain evidence="10">CCTCC AB 2011122</strain>
    </source>
</reference>
<keyword evidence="2 8" id="KW-0813">Transport</keyword>
<keyword evidence="8" id="KW-1003">Cell membrane</keyword>
<dbReference type="PRINTS" id="PR00125">
    <property type="entry name" value="ATPASEDELTA"/>
</dbReference>
<dbReference type="Pfam" id="PF00213">
    <property type="entry name" value="OSCP"/>
    <property type="match status" value="1"/>
</dbReference>
<keyword evidence="5 8" id="KW-0472">Membrane</keyword>
<dbReference type="NCBIfam" id="TIGR01145">
    <property type="entry name" value="ATP_synt_delta"/>
    <property type="match status" value="1"/>
</dbReference>
<comment type="function">
    <text evidence="8">F(1)F(0) ATP synthase produces ATP from ADP in the presence of a proton or sodium gradient. F-type ATPases consist of two structural domains, F(1) containing the extramembraneous catalytic core and F(0) containing the membrane proton channel, linked together by a central stalk and a peripheral stalk. During catalysis, ATP synthesis in the catalytic domain of F(1) is coupled via a rotary mechanism of the central stalk subunits to proton translocation.</text>
</comment>
<evidence type="ECO:0000256" key="3">
    <source>
        <dbReference type="ARBA" id="ARBA00022781"/>
    </source>
</evidence>
<evidence type="ECO:0000313" key="9">
    <source>
        <dbReference type="EMBL" id="MDR5693237.1"/>
    </source>
</evidence>
<dbReference type="HAMAP" id="MF_01416">
    <property type="entry name" value="ATP_synth_delta_bact"/>
    <property type="match status" value="1"/>
</dbReference>
<evidence type="ECO:0000256" key="4">
    <source>
        <dbReference type="ARBA" id="ARBA00023065"/>
    </source>
</evidence>
<keyword evidence="6 8" id="KW-0139">CF(1)</keyword>
<dbReference type="PANTHER" id="PTHR11910">
    <property type="entry name" value="ATP SYNTHASE DELTA CHAIN"/>
    <property type="match status" value="1"/>
</dbReference>
<comment type="function">
    <text evidence="8">This protein is part of the stalk that links CF(0) to CF(1). It either transmits conformational changes from CF(0) to CF(1) or is implicated in proton conduction.</text>
</comment>
<keyword evidence="10" id="KW-1185">Reference proteome</keyword>
<comment type="caution">
    <text evidence="9">The sequence shown here is derived from an EMBL/GenBank/DDBJ whole genome shotgun (WGS) entry which is preliminary data.</text>
</comment>
<organism evidence="9 10">
    <name type="scientific">Agromyces indicus</name>
    <dbReference type="NCBI Taxonomy" id="758919"/>
    <lineage>
        <taxon>Bacteria</taxon>
        <taxon>Bacillati</taxon>
        <taxon>Actinomycetota</taxon>
        <taxon>Actinomycetes</taxon>
        <taxon>Micrococcales</taxon>
        <taxon>Microbacteriaceae</taxon>
        <taxon>Agromyces</taxon>
    </lineage>
</organism>
<evidence type="ECO:0000256" key="1">
    <source>
        <dbReference type="ARBA" id="ARBA00004370"/>
    </source>
</evidence>
<sequence>MGSATRGALAGTRAELATLGRAELPVAGDLLAATRVIGATPQLRTALTDNEAGPDQKRALVERVFGGRLQPAAAALLASAASQRWSSAEDFLGGLEDLGLRVAAEAAGESVEVDAELYAFQRAVASDAELELALGSKLGSTDAKVRLVERLLAPRASAATTMIVGHLVQQPRGRRIGEMLRHAASVVADQRGFDVATVTSAVPLTDDQVARLERTLGSQAGRRIRFDSIVDPEVLGGVRVQIGDDVIDGSVASRLNDLRQQLAG</sequence>
<dbReference type="RefSeq" id="WP_310521542.1">
    <property type="nucleotide sequence ID" value="NZ_BAABBS010000003.1"/>
</dbReference>
<comment type="subcellular location">
    <subcellularLocation>
        <location evidence="8">Cell membrane</location>
        <topology evidence="8">Peripheral membrane protein</topology>
    </subcellularLocation>
    <subcellularLocation>
        <location evidence="1">Membrane</location>
    </subcellularLocation>
</comment>
<dbReference type="PROSITE" id="PS00389">
    <property type="entry name" value="ATPASE_DELTA"/>
    <property type="match status" value="1"/>
</dbReference>
<proteinExistence type="inferred from homology"/>
<accession>A0ABU1FNA1</accession>
<keyword evidence="4 8" id="KW-0406">Ion transport</keyword>
<comment type="similarity">
    <text evidence="8">Belongs to the ATPase delta chain family.</text>
</comment>
<dbReference type="InterPro" id="IPR020781">
    <property type="entry name" value="ATPase_OSCP/d_CS"/>
</dbReference>
<evidence type="ECO:0000256" key="7">
    <source>
        <dbReference type="ARBA" id="ARBA00023310"/>
    </source>
</evidence>
<gene>
    <name evidence="8" type="primary">atpH</name>
    <name evidence="9" type="ORF">RH861_14275</name>
</gene>
<dbReference type="NCBIfam" id="NF009967">
    <property type="entry name" value="PRK13430.1"/>
    <property type="match status" value="1"/>
</dbReference>
<dbReference type="Proteomes" id="UP001260072">
    <property type="component" value="Unassembled WGS sequence"/>
</dbReference>
<dbReference type="EMBL" id="JAVKGS010000004">
    <property type="protein sequence ID" value="MDR5693237.1"/>
    <property type="molecule type" value="Genomic_DNA"/>
</dbReference>
<evidence type="ECO:0000313" key="10">
    <source>
        <dbReference type="Proteomes" id="UP001260072"/>
    </source>
</evidence>
<evidence type="ECO:0000256" key="2">
    <source>
        <dbReference type="ARBA" id="ARBA00022448"/>
    </source>
</evidence>
<evidence type="ECO:0000256" key="5">
    <source>
        <dbReference type="ARBA" id="ARBA00023136"/>
    </source>
</evidence>
<evidence type="ECO:0000256" key="6">
    <source>
        <dbReference type="ARBA" id="ARBA00023196"/>
    </source>
</evidence>
<keyword evidence="3 8" id="KW-0375">Hydrogen ion transport</keyword>
<name>A0ABU1FNA1_9MICO</name>
<evidence type="ECO:0000256" key="8">
    <source>
        <dbReference type="HAMAP-Rule" id="MF_01416"/>
    </source>
</evidence>